<dbReference type="NCBIfam" id="TIGR02180">
    <property type="entry name" value="GRX_euk"/>
    <property type="match status" value="1"/>
</dbReference>
<evidence type="ECO:0000313" key="2">
    <source>
        <dbReference type="EMBL" id="CAH3148892.1"/>
    </source>
</evidence>
<organism evidence="2 3">
    <name type="scientific">Porites lobata</name>
    <dbReference type="NCBI Taxonomy" id="104759"/>
    <lineage>
        <taxon>Eukaryota</taxon>
        <taxon>Metazoa</taxon>
        <taxon>Cnidaria</taxon>
        <taxon>Anthozoa</taxon>
        <taxon>Hexacorallia</taxon>
        <taxon>Scleractinia</taxon>
        <taxon>Fungiina</taxon>
        <taxon>Poritidae</taxon>
        <taxon>Porites</taxon>
    </lineage>
</organism>
<name>A0ABN8PUA3_9CNID</name>
<dbReference type="PANTHER" id="PTHR45694:SF5">
    <property type="entry name" value="GLUTAREDOXIN 2"/>
    <property type="match status" value="1"/>
</dbReference>
<evidence type="ECO:0000259" key="1">
    <source>
        <dbReference type="Pfam" id="PF00462"/>
    </source>
</evidence>
<dbReference type="CDD" id="cd03419">
    <property type="entry name" value="GRX_GRXh_1_2_like"/>
    <property type="match status" value="1"/>
</dbReference>
<reference evidence="2 3" key="1">
    <citation type="submission" date="2022-05" db="EMBL/GenBank/DDBJ databases">
        <authorList>
            <consortium name="Genoscope - CEA"/>
            <person name="William W."/>
        </authorList>
    </citation>
    <scope>NUCLEOTIDE SEQUENCE [LARGE SCALE GENOMIC DNA]</scope>
</reference>
<evidence type="ECO:0000313" key="3">
    <source>
        <dbReference type="Proteomes" id="UP001159405"/>
    </source>
</evidence>
<dbReference type="Pfam" id="PF00462">
    <property type="entry name" value="Glutaredoxin"/>
    <property type="match status" value="1"/>
</dbReference>
<dbReference type="PROSITE" id="PS51354">
    <property type="entry name" value="GLUTAREDOXIN_2"/>
    <property type="match status" value="1"/>
</dbReference>
<dbReference type="PRINTS" id="PR00160">
    <property type="entry name" value="GLUTAREDOXIN"/>
</dbReference>
<dbReference type="InterPro" id="IPR014025">
    <property type="entry name" value="Glutaredoxin_subgr"/>
</dbReference>
<accession>A0ABN8PUA3</accession>
<keyword evidence="3" id="KW-1185">Reference proteome</keyword>
<dbReference type="Gene3D" id="3.40.30.10">
    <property type="entry name" value="Glutaredoxin"/>
    <property type="match status" value="1"/>
</dbReference>
<dbReference type="EMBL" id="CALNXK010000085">
    <property type="protein sequence ID" value="CAH3148892.1"/>
    <property type="molecule type" value="Genomic_DNA"/>
</dbReference>
<sequence>MSASRAALSLIESAIKKHNVVVFSKTTCPFSVLAKRILSEAGVEEMKVYEIEQRQDGAEIQSALQVMTGRRTVPNVFIKGTSIGGGSETAELYQSGKLKELLQEQGIVK</sequence>
<dbReference type="PANTHER" id="PTHR45694">
    <property type="entry name" value="GLUTAREDOXIN 2"/>
    <property type="match status" value="1"/>
</dbReference>
<proteinExistence type="predicted"/>
<protein>
    <recommendedName>
        <fullName evidence="1">Glutaredoxin domain-containing protein</fullName>
    </recommendedName>
</protein>
<feature type="domain" description="Glutaredoxin" evidence="1">
    <location>
        <begin position="20"/>
        <end position="83"/>
    </location>
</feature>
<dbReference type="Proteomes" id="UP001159405">
    <property type="component" value="Unassembled WGS sequence"/>
</dbReference>
<comment type="caution">
    <text evidence="2">The sequence shown here is derived from an EMBL/GenBank/DDBJ whole genome shotgun (WGS) entry which is preliminary data.</text>
</comment>
<dbReference type="SUPFAM" id="SSF52833">
    <property type="entry name" value="Thioredoxin-like"/>
    <property type="match status" value="1"/>
</dbReference>
<dbReference type="InterPro" id="IPR002109">
    <property type="entry name" value="Glutaredoxin"/>
</dbReference>
<gene>
    <name evidence="2" type="ORF">PLOB_00046864</name>
</gene>
<dbReference type="InterPro" id="IPR011899">
    <property type="entry name" value="Glutaredoxin_euk/vir"/>
</dbReference>
<dbReference type="InterPro" id="IPR036249">
    <property type="entry name" value="Thioredoxin-like_sf"/>
</dbReference>